<reference evidence="2" key="1">
    <citation type="submission" date="2013-12" db="EMBL/GenBank/DDBJ databases">
        <authorList>
            <person name="Aslett M."/>
        </authorList>
    </citation>
    <scope>NUCLEOTIDE SEQUENCE [LARGE SCALE GENOMIC DNA]</scope>
    <source>
        <strain evidence="2">Lindley</strain>
    </source>
</reference>
<organism evidence="2 3">
    <name type="scientific">Globodera pallida</name>
    <name type="common">Potato cyst nematode worm</name>
    <name type="synonym">Heterodera pallida</name>
    <dbReference type="NCBI Taxonomy" id="36090"/>
    <lineage>
        <taxon>Eukaryota</taxon>
        <taxon>Metazoa</taxon>
        <taxon>Ecdysozoa</taxon>
        <taxon>Nematoda</taxon>
        <taxon>Chromadorea</taxon>
        <taxon>Rhabditida</taxon>
        <taxon>Tylenchina</taxon>
        <taxon>Tylenchomorpha</taxon>
        <taxon>Tylenchoidea</taxon>
        <taxon>Heteroderidae</taxon>
        <taxon>Heteroderinae</taxon>
        <taxon>Globodera</taxon>
    </lineage>
</organism>
<accession>A0A183CIR1</accession>
<dbReference type="GO" id="GO:0017038">
    <property type="term" value="P:protein import"/>
    <property type="evidence" value="ECO:0007669"/>
    <property type="project" value="InterPro"/>
</dbReference>
<keyword evidence="2" id="KW-1185">Reference proteome</keyword>
<sequence>MASTSKSNEHDWTKFTNLNSSDIEEVKRLLKGNEGHQKQRRPISNWSKDDIISWAGDLKRQRHARAMPELLAVACRACKIAHGYYPRDAQLHSILVMLSPSKAGLRGHLLQIATGEGKTAILALFVVVKALRDGVKGRQLKITFYVTGMEYLENLLMMCFCGTLKSVSEEAIEGEVCRAEDWKHLKHFVGDLETQLANMINNNLRLPRHTGDRHTEYLRVSLTFSGNDNDLQRIEWKTIY</sequence>
<protein>
    <submittedName>
        <fullName evidence="3">SecA_DEAD domain-containing protein</fullName>
    </submittedName>
</protein>
<dbReference type="Pfam" id="PF07517">
    <property type="entry name" value="SecA_DEAD"/>
    <property type="match status" value="1"/>
</dbReference>
<dbReference type="WBParaSite" id="GPLIN_001276700">
    <property type="protein sequence ID" value="GPLIN_001276700"/>
    <property type="gene ID" value="GPLIN_001276700"/>
</dbReference>
<evidence type="ECO:0000313" key="3">
    <source>
        <dbReference type="WBParaSite" id="GPLIN_001276700"/>
    </source>
</evidence>
<dbReference type="InterPro" id="IPR027417">
    <property type="entry name" value="P-loop_NTPase"/>
</dbReference>
<evidence type="ECO:0000313" key="2">
    <source>
        <dbReference type="Proteomes" id="UP000050741"/>
    </source>
</evidence>
<dbReference type="SUPFAM" id="SSF52540">
    <property type="entry name" value="P-loop containing nucleoside triphosphate hydrolases"/>
    <property type="match status" value="1"/>
</dbReference>
<feature type="domain" description="SecA DEAD-like N-terminal" evidence="1">
    <location>
        <begin position="26"/>
        <end position="133"/>
    </location>
</feature>
<dbReference type="GO" id="GO:0016020">
    <property type="term" value="C:membrane"/>
    <property type="evidence" value="ECO:0007669"/>
    <property type="project" value="InterPro"/>
</dbReference>
<dbReference type="InterPro" id="IPR011115">
    <property type="entry name" value="SecA_DEAD"/>
</dbReference>
<name>A0A183CIR1_GLOPA</name>
<dbReference type="Proteomes" id="UP000050741">
    <property type="component" value="Unassembled WGS sequence"/>
</dbReference>
<reference evidence="2" key="2">
    <citation type="submission" date="2014-05" db="EMBL/GenBank/DDBJ databases">
        <title>The genome and life-stage specific transcriptomes of Globodera pallida elucidate key aspects of plant parasitism by a cyst nematode.</title>
        <authorList>
            <person name="Cotton J.A."/>
            <person name="Lilley C.J."/>
            <person name="Jones L.M."/>
            <person name="Kikuchi T."/>
            <person name="Reid A.J."/>
            <person name="Thorpe P."/>
            <person name="Tsai I.J."/>
            <person name="Beasley H."/>
            <person name="Blok V."/>
            <person name="Cock P.J.A."/>
            <person name="Van den Akker S.E."/>
            <person name="Holroyd N."/>
            <person name="Hunt M."/>
            <person name="Mantelin S."/>
            <person name="Naghra H."/>
            <person name="Pain A."/>
            <person name="Palomares-Rius J.E."/>
            <person name="Zarowiecki M."/>
            <person name="Berriman M."/>
            <person name="Jones J.T."/>
            <person name="Urwin P.E."/>
        </authorList>
    </citation>
    <scope>NUCLEOTIDE SEQUENCE [LARGE SCALE GENOMIC DNA]</scope>
    <source>
        <strain evidence="2">Lindley</strain>
    </source>
</reference>
<dbReference type="GO" id="GO:0005524">
    <property type="term" value="F:ATP binding"/>
    <property type="evidence" value="ECO:0007669"/>
    <property type="project" value="InterPro"/>
</dbReference>
<reference evidence="3" key="3">
    <citation type="submission" date="2016-06" db="UniProtKB">
        <authorList>
            <consortium name="WormBaseParasite"/>
        </authorList>
    </citation>
    <scope>IDENTIFICATION</scope>
</reference>
<evidence type="ECO:0000259" key="1">
    <source>
        <dbReference type="Pfam" id="PF07517"/>
    </source>
</evidence>
<dbReference type="Gene3D" id="3.40.50.300">
    <property type="entry name" value="P-loop containing nucleotide triphosphate hydrolases"/>
    <property type="match status" value="1"/>
</dbReference>
<proteinExistence type="predicted"/>
<dbReference type="AlphaFoldDB" id="A0A183CIR1"/>